<dbReference type="OrthoDB" id="700890at2759"/>
<gene>
    <name evidence="1" type="ORF">PVAP13_6KG017300</name>
</gene>
<reference evidence="1" key="1">
    <citation type="submission" date="2020-05" db="EMBL/GenBank/DDBJ databases">
        <title>WGS assembly of Panicum virgatum.</title>
        <authorList>
            <person name="Lovell J.T."/>
            <person name="Jenkins J."/>
            <person name="Shu S."/>
            <person name="Juenger T.E."/>
            <person name="Schmutz J."/>
        </authorList>
    </citation>
    <scope>NUCLEOTIDE SEQUENCE</scope>
    <source>
        <strain evidence="1">AP13</strain>
    </source>
</reference>
<dbReference type="AlphaFoldDB" id="A0A8T0R7H5"/>
<proteinExistence type="predicted"/>
<evidence type="ECO:0000313" key="1">
    <source>
        <dbReference type="EMBL" id="KAG2581160.1"/>
    </source>
</evidence>
<protein>
    <submittedName>
        <fullName evidence="1">Uncharacterized protein</fullName>
    </submittedName>
</protein>
<dbReference type="EMBL" id="CM029047">
    <property type="protein sequence ID" value="KAG2581160.1"/>
    <property type="molecule type" value="Genomic_DNA"/>
</dbReference>
<name>A0A8T0R7H5_PANVG</name>
<accession>A0A8T0R7H5</accession>
<comment type="caution">
    <text evidence="1">The sequence shown here is derived from an EMBL/GenBank/DDBJ whole genome shotgun (WGS) entry which is preliminary data.</text>
</comment>
<dbReference type="Proteomes" id="UP000823388">
    <property type="component" value="Chromosome 6K"/>
</dbReference>
<evidence type="ECO:0000313" key="2">
    <source>
        <dbReference type="Proteomes" id="UP000823388"/>
    </source>
</evidence>
<sequence>MGAGDRLLIKRKLQLQGSASDGMLLKKTRRSEEGYGILKAKKEAVAAVRLMRFKRIPGGLDIWMDHWLEMKAKMAAEEEEAIKKKKRKRVVRRRVPKALIDHMVAWPFGSGNYLTPVQLAKRSPECRQYYALSTFIDAKLRAYGQALIRQYNALGYAEDEIELTDSEEDATVVES</sequence>
<organism evidence="1 2">
    <name type="scientific">Panicum virgatum</name>
    <name type="common">Blackwell switchgrass</name>
    <dbReference type="NCBI Taxonomy" id="38727"/>
    <lineage>
        <taxon>Eukaryota</taxon>
        <taxon>Viridiplantae</taxon>
        <taxon>Streptophyta</taxon>
        <taxon>Embryophyta</taxon>
        <taxon>Tracheophyta</taxon>
        <taxon>Spermatophyta</taxon>
        <taxon>Magnoliopsida</taxon>
        <taxon>Liliopsida</taxon>
        <taxon>Poales</taxon>
        <taxon>Poaceae</taxon>
        <taxon>PACMAD clade</taxon>
        <taxon>Panicoideae</taxon>
        <taxon>Panicodae</taxon>
        <taxon>Paniceae</taxon>
        <taxon>Panicinae</taxon>
        <taxon>Panicum</taxon>
        <taxon>Panicum sect. Hiantes</taxon>
    </lineage>
</organism>
<keyword evidence="2" id="KW-1185">Reference proteome</keyword>